<reference evidence="3 4" key="1">
    <citation type="submission" date="2023-11" db="EMBL/GenBank/DDBJ databases">
        <title>Gilvimarinus fulvus sp. nov., isolated from the surface of Kelp.</title>
        <authorList>
            <person name="Sun Y.Y."/>
            <person name="Gong Y."/>
            <person name="Du Z.J."/>
        </authorList>
    </citation>
    <scope>NUCLEOTIDE SEQUENCE [LARGE SCALE GENOMIC DNA]</scope>
    <source>
        <strain evidence="3 4">SDUM040013</strain>
    </source>
</reference>
<dbReference type="RefSeq" id="WP_302721986.1">
    <property type="nucleotide sequence ID" value="NZ_JAULRU010000418.1"/>
</dbReference>
<protein>
    <submittedName>
        <fullName evidence="3">VWA domain-containing protein</fullName>
    </submittedName>
</protein>
<feature type="transmembrane region" description="Helical" evidence="1">
    <location>
        <begin position="307"/>
        <end position="329"/>
    </location>
</feature>
<keyword evidence="1" id="KW-0812">Transmembrane</keyword>
<sequence length="340" mass="37617">MFELAYPWLLLLLPVPLAMRWIKPAASAISAIKVPFFQQLSQLPIAKQTGHKSNATLGVLWCLWALLVIAASDPLWVGKPTGVPYSGRDMVLAVDLSQSMLTPDMQPPGVVTMQFQNSENYNRLDAVKAVVGDFIERRTGDRMGLILFADQAYLQAPLSHDMVTVNQLLQEAEVGFAGRATAIGDALGLAIKRLQERPEGSRRIILLSDGANTAGETNPLDAASVAANMGVKIYTIAFGSTENIRGTTRQRVTNEVDTETLQRIASTTDGEFFRAESTKELEQVHEQLDQLEPLELDELTVRPVLRLFFWPLGLALILSWGLALSKIHWQSLLERKEKEV</sequence>
<dbReference type="PANTHER" id="PTHR22550">
    <property type="entry name" value="SPORE GERMINATION PROTEIN"/>
    <property type="match status" value="1"/>
</dbReference>
<dbReference type="InterPro" id="IPR002035">
    <property type="entry name" value="VWF_A"/>
</dbReference>
<organism evidence="3 4">
    <name type="scientific">Gilvimarinus gilvus</name>
    <dbReference type="NCBI Taxonomy" id="3058038"/>
    <lineage>
        <taxon>Bacteria</taxon>
        <taxon>Pseudomonadati</taxon>
        <taxon>Pseudomonadota</taxon>
        <taxon>Gammaproteobacteria</taxon>
        <taxon>Cellvibrionales</taxon>
        <taxon>Cellvibrionaceae</taxon>
        <taxon>Gilvimarinus</taxon>
    </lineage>
</organism>
<dbReference type="PROSITE" id="PS50234">
    <property type="entry name" value="VWFA"/>
    <property type="match status" value="1"/>
</dbReference>
<feature type="domain" description="VWFA" evidence="2">
    <location>
        <begin position="89"/>
        <end position="288"/>
    </location>
</feature>
<evidence type="ECO:0000259" key="2">
    <source>
        <dbReference type="PROSITE" id="PS50234"/>
    </source>
</evidence>
<keyword evidence="1" id="KW-1133">Transmembrane helix</keyword>
<dbReference type="InterPro" id="IPR050768">
    <property type="entry name" value="UPF0353/GerABKA_families"/>
</dbReference>
<gene>
    <name evidence="3" type="ORF">SCD92_08550</name>
</gene>
<dbReference type="CDD" id="cd01467">
    <property type="entry name" value="vWA_BatA_type"/>
    <property type="match status" value="1"/>
</dbReference>
<name>A0ABU4RYW7_9GAMM</name>
<keyword evidence="1" id="KW-0472">Membrane</keyword>
<dbReference type="EMBL" id="JAXAFO010000011">
    <property type="protein sequence ID" value="MDX6849407.1"/>
    <property type="molecule type" value="Genomic_DNA"/>
</dbReference>
<dbReference type="PANTHER" id="PTHR22550:SF18">
    <property type="entry name" value="VWFA DOMAIN-CONTAINING PROTEIN"/>
    <property type="match status" value="1"/>
</dbReference>
<dbReference type="Gene3D" id="3.40.50.410">
    <property type="entry name" value="von Willebrand factor, type A domain"/>
    <property type="match status" value="1"/>
</dbReference>
<accession>A0ABU4RYW7</accession>
<evidence type="ECO:0000313" key="3">
    <source>
        <dbReference type="EMBL" id="MDX6849407.1"/>
    </source>
</evidence>
<dbReference type="InterPro" id="IPR033881">
    <property type="entry name" value="vWA_BatA_type"/>
</dbReference>
<dbReference type="Pfam" id="PF00092">
    <property type="entry name" value="VWA"/>
    <property type="match status" value="1"/>
</dbReference>
<keyword evidence="4" id="KW-1185">Reference proteome</keyword>
<dbReference type="InterPro" id="IPR036465">
    <property type="entry name" value="vWFA_dom_sf"/>
</dbReference>
<comment type="caution">
    <text evidence="3">The sequence shown here is derived from an EMBL/GenBank/DDBJ whole genome shotgun (WGS) entry which is preliminary data.</text>
</comment>
<proteinExistence type="predicted"/>
<evidence type="ECO:0000256" key="1">
    <source>
        <dbReference type="SAM" id="Phobius"/>
    </source>
</evidence>
<dbReference type="SMART" id="SM00327">
    <property type="entry name" value="VWA"/>
    <property type="match status" value="1"/>
</dbReference>
<dbReference type="SUPFAM" id="SSF53300">
    <property type="entry name" value="vWA-like"/>
    <property type="match status" value="1"/>
</dbReference>
<evidence type="ECO:0000313" key="4">
    <source>
        <dbReference type="Proteomes" id="UP001273505"/>
    </source>
</evidence>
<dbReference type="Proteomes" id="UP001273505">
    <property type="component" value="Unassembled WGS sequence"/>
</dbReference>